<evidence type="ECO:0008006" key="3">
    <source>
        <dbReference type="Google" id="ProtNLM"/>
    </source>
</evidence>
<reference evidence="1" key="2">
    <citation type="submission" date="2023-06" db="EMBL/GenBank/DDBJ databases">
        <authorList>
            <consortium name="Lawrence Berkeley National Laboratory"/>
            <person name="Haridas S."/>
            <person name="Hensen N."/>
            <person name="Bonometti L."/>
            <person name="Westerberg I."/>
            <person name="Brannstrom I.O."/>
            <person name="Guillou S."/>
            <person name="Cros-Aarteil S."/>
            <person name="Calhoun S."/>
            <person name="Kuo A."/>
            <person name="Mondo S."/>
            <person name="Pangilinan J."/>
            <person name="Riley R."/>
            <person name="Labutti K."/>
            <person name="Andreopoulos B."/>
            <person name="Lipzen A."/>
            <person name="Chen C."/>
            <person name="Yanf M."/>
            <person name="Daum C."/>
            <person name="Ng V."/>
            <person name="Clum A."/>
            <person name="Steindorff A."/>
            <person name="Ohm R."/>
            <person name="Martin F."/>
            <person name="Silar P."/>
            <person name="Natvig D."/>
            <person name="Lalanne C."/>
            <person name="Gautier V."/>
            <person name="Ament-Velasquez S.L."/>
            <person name="Kruys A."/>
            <person name="Hutchinson M.I."/>
            <person name="Powell A.J."/>
            <person name="Barry K."/>
            <person name="Miller A.N."/>
            <person name="Grigoriev I.V."/>
            <person name="Debuchy R."/>
            <person name="Gladieux P."/>
            <person name="Thoren M.H."/>
            <person name="Johannesson H."/>
        </authorList>
    </citation>
    <scope>NUCLEOTIDE SEQUENCE</scope>
    <source>
        <strain evidence="1">SMH4131-1</strain>
    </source>
</reference>
<dbReference type="PANTHER" id="PTHR39401:SF1">
    <property type="entry name" value="SNOAL-LIKE DOMAIN-CONTAINING PROTEIN"/>
    <property type="match status" value="1"/>
</dbReference>
<comment type="caution">
    <text evidence="1">The sequence shown here is derived from an EMBL/GenBank/DDBJ whole genome shotgun (WGS) entry which is preliminary data.</text>
</comment>
<evidence type="ECO:0000313" key="2">
    <source>
        <dbReference type="Proteomes" id="UP001286456"/>
    </source>
</evidence>
<dbReference type="AlphaFoldDB" id="A0AAE0IYX7"/>
<dbReference type="InterPro" id="IPR032710">
    <property type="entry name" value="NTF2-like_dom_sf"/>
</dbReference>
<keyword evidence="2" id="KW-1185">Reference proteome</keyword>
<dbReference type="PANTHER" id="PTHR39401">
    <property type="entry name" value="SNOAL-LIKE DOMAIN-CONTAINING PROTEIN"/>
    <property type="match status" value="1"/>
</dbReference>
<dbReference type="EMBL" id="JAUEPO010000002">
    <property type="protein sequence ID" value="KAK3333808.1"/>
    <property type="molecule type" value="Genomic_DNA"/>
</dbReference>
<dbReference type="Gene3D" id="3.10.450.50">
    <property type="match status" value="1"/>
</dbReference>
<name>A0AAE0IYX7_9PEZI</name>
<sequence length="146" mass="16508">MSGLYQPAYPTNHPVAQSIKDFISKFYATSDTPGLTDDWVGCFRDDATVIMGDRVAEGKEEIRKLRLSMWKKVTSRKHVVVKVFPASFERIADMRAAEFMVFGAVTYGLKTGEEEAADWAAHAKLKRDGGVGSPWRFEYYKVYIQA</sequence>
<organism evidence="1 2">
    <name type="scientific">Cercophora scortea</name>
    <dbReference type="NCBI Taxonomy" id="314031"/>
    <lineage>
        <taxon>Eukaryota</taxon>
        <taxon>Fungi</taxon>
        <taxon>Dikarya</taxon>
        <taxon>Ascomycota</taxon>
        <taxon>Pezizomycotina</taxon>
        <taxon>Sordariomycetes</taxon>
        <taxon>Sordariomycetidae</taxon>
        <taxon>Sordariales</taxon>
        <taxon>Lasiosphaeriaceae</taxon>
        <taxon>Cercophora</taxon>
    </lineage>
</organism>
<accession>A0AAE0IYX7</accession>
<dbReference type="Proteomes" id="UP001286456">
    <property type="component" value="Unassembled WGS sequence"/>
</dbReference>
<proteinExistence type="predicted"/>
<dbReference type="SUPFAM" id="SSF54427">
    <property type="entry name" value="NTF2-like"/>
    <property type="match status" value="1"/>
</dbReference>
<gene>
    <name evidence="1" type="ORF">B0T19DRAFT_137992</name>
</gene>
<evidence type="ECO:0000313" key="1">
    <source>
        <dbReference type="EMBL" id="KAK3333808.1"/>
    </source>
</evidence>
<reference evidence="1" key="1">
    <citation type="journal article" date="2023" name="Mol. Phylogenet. Evol.">
        <title>Genome-scale phylogeny and comparative genomics of the fungal order Sordariales.</title>
        <authorList>
            <person name="Hensen N."/>
            <person name="Bonometti L."/>
            <person name="Westerberg I."/>
            <person name="Brannstrom I.O."/>
            <person name="Guillou S."/>
            <person name="Cros-Aarteil S."/>
            <person name="Calhoun S."/>
            <person name="Haridas S."/>
            <person name="Kuo A."/>
            <person name="Mondo S."/>
            <person name="Pangilinan J."/>
            <person name="Riley R."/>
            <person name="LaButti K."/>
            <person name="Andreopoulos B."/>
            <person name="Lipzen A."/>
            <person name="Chen C."/>
            <person name="Yan M."/>
            <person name="Daum C."/>
            <person name="Ng V."/>
            <person name="Clum A."/>
            <person name="Steindorff A."/>
            <person name="Ohm R.A."/>
            <person name="Martin F."/>
            <person name="Silar P."/>
            <person name="Natvig D.O."/>
            <person name="Lalanne C."/>
            <person name="Gautier V."/>
            <person name="Ament-Velasquez S.L."/>
            <person name="Kruys A."/>
            <person name="Hutchinson M.I."/>
            <person name="Powell A.J."/>
            <person name="Barry K."/>
            <person name="Miller A.N."/>
            <person name="Grigoriev I.V."/>
            <person name="Debuchy R."/>
            <person name="Gladieux P."/>
            <person name="Hiltunen Thoren M."/>
            <person name="Johannesson H."/>
        </authorList>
    </citation>
    <scope>NUCLEOTIDE SEQUENCE</scope>
    <source>
        <strain evidence="1">SMH4131-1</strain>
    </source>
</reference>
<protein>
    <recommendedName>
        <fullName evidence="3">Fungal specific transcription factor</fullName>
    </recommendedName>
</protein>